<dbReference type="AlphaFoldDB" id="A0AAV2CKN3"/>
<evidence type="ECO:0000256" key="4">
    <source>
        <dbReference type="ARBA" id="ARBA00023163"/>
    </source>
</evidence>
<evidence type="ECO:0000313" key="7">
    <source>
        <dbReference type="EMBL" id="CAL1356579.1"/>
    </source>
</evidence>
<protein>
    <recommendedName>
        <fullName evidence="6">TF-B3 domain-containing protein</fullName>
    </recommendedName>
</protein>
<keyword evidence="8" id="KW-1185">Reference proteome</keyword>
<dbReference type="GO" id="GO:0005634">
    <property type="term" value="C:nucleus"/>
    <property type="evidence" value="ECO:0007669"/>
    <property type="project" value="UniProtKB-SubCell"/>
</dbReference>
<dbReference type="GO" id="GO:0003677">
    <property type="term" value="F:DNA binding"/>
    <property type="evidence" value="ECO:0007669"/>
    <property type="project" value="UniProtKB-KW"/>
</dbReference>
<evidence type="ECO:0000256" key="3">
    <source>
        <dbReference type="ARBA" id="ARBA00023125"/>
    </source>
</evidence>
<dbReference type="SUPFAM" id="SSF101936">
    <property type="entry name" value="DNA-binding pseudobarrel domain"/>
    <property type="match status" value="1"/>
</dbReference>
<sequence>MAEEGGGREIRPIVGNPYFHFVVTEGGKRAVVVPKKISDLLPCSAVQVSVACGGKWWRMTYQGNWYFKRIQDGWPKFVDDNRIRVGDACVFEVLDRGSRGTKVKFAVQILRGNVAGRVGGRRASTSREVLPAIGNGQGTDPNDPIILG</sequence>
<dbReference type="Proteomes" id="UP001497516">
    <property type="component" value="Chromosome 1"/>
</dbReference>
<evidence type="ECO:0000256" key="2">
    <source>
        <dbReference type="ARBA" id="ARBA00023015"/>
    </source>
</evidence>
<organism evidence="7 8">
    <name type="scientific">Linum trigynum</name>
    <dbReference type="NCBI Taxonomy" id="586398"/>
    <lineage>
        <taxon>Eukaryota</taxon>
        <taxon>Viridiplantae</taxon>
        <taxon>Streptophyta</taxon>
        <taxon>Embryophyta</taxon>
        <taxon>Tracheophyta</taxon>
        <taxon>Spermatophyta</taxon>
        <taxon>Magnoliopsida</taxon>
        <taxon>eudicotyledons</taxon>
        <taxon>Gunneridae</taxon>
        <taxon>Pentapetalae</taxon>
        <taxon>rosids</taxon>
        <taxon>fabids</taxon>
        <taxon>Malpighiales</taxon>
        <taxon>Linaceae</taxon>
        <taxon>Linum</taxon>
    </lineage>
</organism>
<name>A0AAV2CKN3_9ROSI</name>
<evidence type="ECO:0000256" key="1">
    <source>
        <dbReference type="ARBA" id="ARBA00004123"/>
    </source>
</evidence>
<keyword evidence="3" id="KW-0238">DNA-binding</keyword>
<comment type="subcellular location">
    <subcellularLocation>
        <location evidence="1">Nucleus</location>
    </subcellularLocation>
</comment>
<feature type="domain" description="TF-B3" evidence="6">
    <location>
        <begin position="54"/>
        <end position="113"/>
    </location>
</feature>
<dbReference type="PROSITE" id="PS50863">
    <property type="entry name" value="B3"/>
    <property type="match status" value="1"/>
</dbReference>
<keyword evidence="2" id="KW-0805">Transcription regulation</keyword>
<dbReference type="PANTHER" id="PTHR31391">
    <property type="entry name" value="B3 DOMAIN-CONTAINING PROTEIN OS11G0197600-RELATED"/>
    <property type="match status" value="1"/>
</dbReference>
<proteinExistence type="predicted"/>
<evidence type="ECO:0000259" key="6">
    <source>
        <dbReference type="PROSITE" id="PS50863"/>
    </source>
</evidence>
<dbReference type="InterPro" id="IPR044837">
    <property type="entry name" value="REM16-like"/>
</dbReference>
<evidence type="ECO:0000256" key="5">
    <source>
        <dbReference type="ARBA" id="ARBA00023242"/>
    </source>
</evidence>
<reference evidence="7 8" key="1">
    <citation type="submission" date="2024-04" db="EMBL/GenBank/DDBJ databases">
        <authorList>
            <person name="Fracassetti M."/>
        </authorList>
    </citation>
    <scope>NUCLEOTIDE SEQUENCE [LARGE SCALE GENOMIC DNA]</scope>
</reference>
<dbReference type="CDD" id="cd10017">
    <property type="entry name" value="B3_DNA"/>
    <property type="match status" value="1"/>
</dbReference>
<dbReference type="Gene3D" id="2.40.330.10">
    <property type="entry name" value="DNA-binding pseudobarrel domain"/>
    <property type="match status" value="1"/>
</dbReference>
<dbReference type="PANTHER" id="PTHR31391:SF64">
    <property type="entry name" value="B3 DOMAIN-CONTAINING PROTEIN OS06G0112300"/>
    <property type="match status" value="1"/>
</dbReference>
<evidence type="ECO:0000313" key="8">
    <source>
        <dbReference type="Proteomes" id="UP001497516"/>
    </source>
</evidence>
<dbReference type="InterPro" id="IPR015300">
    <property type="entry name" value="DNA-bd_pseudobarrel_sf"/>
</dbReference>
<dbReference type="InterPro" id="IPR003340">
    <property type="entry name" value="B3_DNA-bd"/>
</dbReference>
<dbReference type="Pfam" id="PF02362">
    <property type="entry name" value="B3"/>
    <property type="match status" value="1"/>
</dbReference>
<accession>A0AAV2CKN3</accession>
<dbReference type="EMBL" id="OZ034813">
    <property type="protein sequence ID" value="CAL1356579.1"/>
    <property type="molecule type" value="Genomic_DNA"/>
</dbReference>
<gene>
    <name evidence="7" type="ORF">LTRI10_LOCUS4272</name>
</gene>
<keyword evidence="5" id="KW-0539">Nucleus</keyword>
<keyword evidence="4" id="KW-0804">Transcription</keyword>